<keyword evidence="2" id="KW-1185">Reference proteome</keyword>
<evidence type="ECO:0000313" key="2">
    <source>
        <dbReference type="Proteomes" id="UP000232003"/>
    </source>
</evidence>
<dbReference type="AlphaFoldDB" id="A0A2K8SK28"/>
<reference evidence="1 2" key="1">
    <citation type="submission" date="2017-11" db="EMBL/GenBank/DDBJ databases">
        <title>Complete genome of a free-living desiccation-tolerant cyanobacterium and its photosynthetic adaptation to extreme terrestrial habitat.</title>
        <authorList>
            <person name="Shang J."/>
        </authorList>
    </citation>
    <scope>NUCLEOTIDE SEQUENCE [LARGE SCALE GENOMIC DNA]</scope>
    <source>
        <strain evidence="1 2">CCNUN1</strain>
    </source>
</reference>
<evidence type="ECO:0000313" key="1">
    <source>
        <dbReference type="EMBL" id="AUB35778.1"/>
    </source>
</evidence>
<name>A0A2K8SK28_9NOSO</name>
<dbReference type="KEGG" id="nfl:COO91_01669"/>
<protein>
    <submittedName>
        <fullName evidence="1">Uncharacterized protein</fullName>
    </submittedName>
</protein>
<organism evidence="1 2">
    <name type="scientific">Nostoc flagelliforme CCNUN1</name>
    <dbReference type="NCBI Taxonomy" id="2038116"/>
    <lineage>
        <taxon>Bacteria</taxon>
        <taxon>Bacillati</taxon>
        <taxon>Cyanobacteriota</taxon>
        <taxon>Cyanophyceae</taxon>
        <taxon>Nostocales</taxon>
        <taxon>Nostocaceae</taxon>
        <taxon>Nostoc</taxon>
    </lineage>
</organism>
<accession>A0A2K8SK28</accession>
<sequence length="62" mass="6845">MKIKNSISENTKVYLSLNCSTSLIAFVKGISLKPPTLPLNIESLADVGYKLLYALIPFFINV</sequence>
<proteinExistence type="predicted"/>
<dbReference type="EMBL" id="CP024785">
    <property type="protein sequence ID" value="AUB35778.1"/>
    <property type="molecule type" value="Genomic_DNA"/>
</dbReference>
<dbReference type="Proteomes" id="UP000232003">
    <property type="component" value="Chromosome"/>
</dbReference>
<gene>
    <name evidence="1" type="ORF">COO91_01669</name>
</gene>